<feature type="transmembrane region" description="Helical" evidence="1">
    <location>
        <begin position="20"/>
        <end position="42"/>
    </location>
</feature>
<evidence type="ECO:0000259" key="2">
    <source>
        <dbReference type="Pfam" id="PF09335"/>
    </source>
</evidence>
<gene>
    <name evidence="3" type="ORF">C7416_102591</name>
</gene>
<feature type="transmembrane region" description="Helical" evidence="1">
    <location>
        <begin position="145"/>
        <end position="166"/>
    </location>
</feature>
<name>A0A2W7PAI3_9BURK</name>
<organism evidence="3 4">
    <name type="scientific">Cupriavidus phytorum</name>
    <dbReference type="NCBI Taxonomy" id="3024399"/>
    <lineage>
        <taxon>Bacteria</taxon>
        <taxon>Pseudomonadati</taxon>
        <taxon>Pseudomonadota</taxon>
        <taxon>Betaproteobacteria</taxon>
        <taxon>Burkholderiales</taxon>
        <taxon>Burkholderiaceae</taxon>
        <taxon>Cupriavidus</taxon>
    </lineage>
</organism>
<dbReference type="AlphaFoldDB" id="A0A2W7PAI3"/>
<evidence type="ECO:0000256" key="1">
    <source>
        <dbReference type="SAM" id="Phobius"/>
    </source>
</evidence>
<protein>
    <submittedName>
        <fullName evidence="3">Membrane protein YdjX (TVP38/TMEM64 family)</fullName>
    </submittedName>
</protein>
<keyword evidence="1" id="KW-0812">Transmembrane</keyword>
<reference evidence="3" key="1">
    <citation type="submission" date="2018-06" db="EMBL/GenBank/DDBJ databases">
        <title>Genomic Encyclopedia of Type Strains, Phase IV (KMG-V): Genome sequencing to study the core and pangenomes of soil and plant-associated prokaryotes.</title>
        <authorList>
            <person name="Whitman W."/>
        </authorList>
    </citation>
    <scope>NUCLEOTIDE SEQUENCE [LARGE SCALE GENOMIC DNA]</scope>
    <source>
        <strain evidence="3">MLR2-44</strain>
    </source>
</reference>
<feature type="transmembrane region" description="Helical" evidence="1">
    <location>
        <begin position="62"/>
        <end position="89"/>
    </location>
</feature>
<evidence type="ECO:0000313" key="4">
    <source>
        <dbReference type="Proteomes" id="UP000249638"/>
    </source>
</evidence>
<feature type="transmembrane region" description="Helical" evidence="1">
    <location>
        <begin position="173"/>
        <end position="194"/>
    </location>
</feature>
<dbReference type="EMBL" id="QKZN01000002">
    <property type="protein sequence ID" value="PZX32413.1"/>
    <property type="molecule type" value="Genomic_DNA"/>
</dbReference>
<sequence length="237" mass="25553">MLSKLSATLSGKRHTLRRALWFWLAVGTVAVLGVAVAMSPAFKDLIDQAVDWAREIMARHPGAGALVFFVFSAVSAMLAFASSVVLVPVASEVWGKPLTVLLLWGGWLVGACAAFGIGRLAGPLLARIGYADKLEKYRGYVSKRMKFWAVLLFCIAVPSEIPGYLFGTMHYPFLKFLAAMALAEAVYAFGIVVAGESLAIDQPLHFLVAVAVLGVVAVAAGLALRARKHRTRRLPQR</sequence>
<feature type="transmembrane region" description="Helical" evidence="1">
    <location>
        <begin position="206"/>
        <end position="224"/>
    </location>
</feature>
<feature type="transmembrane region" description="Helical" evidence="1">
    <location>
        <begin position="101"/>
        <end position="125"/>
    </location>
</feature>
<feature type="domain" description="VTT" evidence="2">
    <location>
        <begin position="84"/>
        <end position="196"/>
    </location>
</feature>
<keyword evidence="1" id="KW-1133">Transmembrane helix</keyword>
<dbReference type="Proteomes" id="UP000249638">
    <property type="component" value="Unassembled WGS sequence"/>
</dbReference>
<evidence type="ECO:0000313" key="3">
    <source>
        <dbReference type="EMBL" id="PZX32413.1"/>
    </source>
</evidence>
<dbReference type="InterPro" id="IPR032816">
    <property type="entry name" value="VTT_dom"/>
</dbReference>
<keyword evidence="1" id="KW-0472">Membrane</keyword>
<proteinExistence type="predicted"/>
<dbReference type="Pfam" id="PF09335">
    <property type="entry name" value="VTT_dom"/>
    <property type="match status" value="1"/>
</dbReference>
<keyword evidence="4" id="KW-1185">Reference proteome</keyword>
<comment type="caution">
    <text evidence="3">The sequence shown here is derived from an EMBL/GenBank/DDBJ whole genome shotgun (WGS) entry which is preliminary data.</text>
</comment>
<accession>A0A2W7PAI3</accession>